<organism evidence="1 2">
    <name type="scientific">endosymbiont of Ridgeia piscesae</name>
    <dbReference type="NCBI Taxonomy" id="54398"/>
    <lineage>
        <taxon>Bacteria</taxon>
        <taxon>Pseudomonadati</taxon>
        <taxon>Pseudomonadota</taxon>
        <taxon>Gammaproteobacteria</taxon>
        <taxon>sulfur-oxidizing symbionts</taxon>
    </lineage>
</organism>
<gene>
    <name evidence="1" type="ORF">Ga0076813_11741</name>
</gene>
<evidence type="ECO:0000313" key="2">
    <source>
        <dbReference type="Proteomes" id="UP000051276"/>
    </source>
</evidence>
<name>A0A0T5Z3Q6_9GAMM</name>
<dbReference type="EMBL" id="LMXI01000520">
    <property type="protein sequence ID" value="KRT57561.1"/>
    <property type="molecule type" value="Genomic_DNA"/>
</dbReference>
<sequence>LFRSTAGFGWSEIVGAITTFNQVDFETLEVETVLNEMKRLRLG</sequence>
<comment type="caution">
    <text evidence="1">The sequence shown here is derived from an EMBL/GenBank/DDBJ whole genome shotgun (WGS) entry which is preliminary data.</text>
</comment>
<dbReference type="Proteomes" id="UP000051276">
    <property type="component" value="Unassembled WGS sequence"/>
</dbReference>
<dbReference type="AlphaFoldDB" id="A0A0T5Z3Q6"/>
<reference evidence="1 2" key="1">
    <citation type="submission" date="2015-11" db="EMBL/GenBank/DDBJ databases">
        <title>The genome of Candidatus Endoriftia persephone in Ridgeia piscesae and population structure of the North Eastern Pacific vestimentiferan symbionts.</title>
        <authorList>
            <person name="Perez M."/>
            <person name="Juniper K.S."/>
        </authorList>
    </citation>
    <scope>NUCLEOTIDE SEQUENCE [LARGE SCALE GENOMIC DNA]</scope>
    <source>
        <strain evidence="1">Ind10</strain>
    </source>
</reference>
<accession>A0A0T5Z3Q6</accession>
<evidence type="ECO:0000313" key="1">
    <source>
        <dbReference type="EMBL" id="KRT57561.1"/>
    </source>
</evidence>
<protein>
    <submittedName>
        <fullName evidence="1">Uncharacterized protein</fullName>
    </submittedName>
</protein>
<proteinExistence type="predicted"/>
<feature type="non-terminal residue" evidence="1">
    <location>
        <position position="1"/>
    </location>
</feature>